<dbReference type="OrthoDB" id="191686at2759"/>
<evidence type="ECO:0000259" key="4">
    <source>
        <dbReference type="PROSITE" id="PS50222"/>
    </source>
</evidence>
<evidence type="ECO:0000313" key="5">
    <source>
        <dbReference type="EMBL" id="RVD91830.1"/>
    </source>
</evidence>
<dbReference type="PROSITE" id="PS50222">
    <property type="entry name" value="EF_HAND_2"/>
    <property type="match status" value="1"/>
</dbReference>
<protein>
    <submittedName>
        <fullName evidence="5">Recoverin-like calcium-binding protein</fullName>
    </submittedName>
</protein>
<accession>A0A437AKX3</accession>
<dbReference type="InterPro" id="IPR018247">
    <property type="entry name" value="EF_Hand_1_Ca_BS"/>
</dbReference>
<dbReference type="PANTHER" id="PTHR23055">
    <property type="entry name" value="CALCIUM BINDING PROTEINS"/>
    <property type="match status" value="1"/>
</dbReference>
<dbReference type="Proteomes" id="UP000282876">
    <property type="component" value="Unassembled WGS sequence"/>
</dbReference>
<name>A0A437AKX3_9MICR</name>
<sequence length="182" mass="21945">MGNENSKPDNKLKRFTKFEHENIDKWSDDFYNVYPNECFTLKDLIRELRVYFPDTEVEPFSKHLFRAFSMNNEIGFHDFIKIYSYLIHGEKNQKLWLIFKLYDANNDDKLSKEDILTVFDDLTLMLKDVYTPNFNINGVIKEIFSQVKEKGIDFKRFRELESKNNKAFKMLFCVFDNKNIEE</sequence>
<dbReference type="STRING" id="291195.A0A437AKX3"/>
<dbReference type="InterPro" id="IPR011992">
    <property type="entry name" value="EF-hand-dom_pair"/>
</dbReference>
<keyword evidence="2" id="KW-0677">Repeat</keyword>
<proteinExistence type="predicted"/>
<dbReference type="InterPro" id="IPR028846">
    <property type="entry name" value="Recoverin"/>
</dbReference>
<dbReference type="VEuPathDB" id="MicrosporidiaDB:TUBRATIS_17040"/>
<dbReference type="Gene3D" id="1.10.238.10">
    <property type="entry name" value="EF-hand"/>
    <property type="match status" value="1"/>
</dbReference>
<keyword evidence="3" id="KW-0106">Calcium</keyword>
<evidence type="ECO:0000256" key="1">
    <source>
        <dbReference type="ARBA" id="ARBA00022723"/>
    </source>
</evidence>
<dbReference type="GO" id="GO:0005509">
    <property type="term" value="F:calcium ion binding"/>
    <property type="evidence" value="ECO:0007669"/>
    <property type="project" value="InterPro"/>
</dbReference>
<organism evidence="5 6">
    <name type="scientific">Tubulinosema ratisbonensis</name>
    <dbReference type="NCBI Taxonomy" id="291195"/>
    <lineage>
        <taxon>Eukaryota</taxon>
        <taxon>Fungi</taxon>
        <taxon>Fungi incertae sedis</taxon>
        <taxon>Microsporidia</taxon>
        <taxon>Tubulinosematoidea</taxon>
        <taxon>Tubulinosematidae</taxon>
        <taxon>Tubulinosema</taxon>
    </lineage>
</organism>
<dbReference type="AlphaFoldDB" id="A0A437AKX3"/>
<feature type="domain" description="EF-hand" evidence="4">
    <location>
        <begin position="90"/>
        <end position="125"/>
    </location>
</feature>
<evidence type="ECO:0000256" key="2">
    <source>
        <dbReference type="ARBA" id="ARBA00022737"/>
    </source>
</evidence>
<gene>
    <name evidence="5" type="ORF">TUBRATIS_17040</name>
</gene>
<comment type="caution">
    <text evidence="5">The sequence shown here is derived from an EMBL/GenBank/DDBJ whole genome shotgun (WGS) entry which is preliminary data.</text>
</comment>
<keyword evidence="1" id="KW-0479">Metal-binding</keyword>
<keyword evidence="6" id="KW-1185">Reference proteome</keyword>
<dbReference type="SUPFAM" id="SSF47473">
    <property type="entry name" value="EF-hand"/>
    <property type="match status" value="1"/>
</dbReference>
<dbReference type="PROSITE" id="PS00018">
    <property type="entry name" value="EF_HAND_1"/>
    <property type="match status" value="1"/>
</dbReference>
<reference evidence="5 6" key="1">
    <citation type="submission" date="2018-10" db="EMBL/GenBank/DDBJ databases">
        <title>Draft genome sequence of the microsporidian Tubulinosema ratisbonensis.</title>
        <authorList>
            <person name="Polonais V."/>
            <person name="Peyretaillade E."/>
            <person name="Niehus S."/>
            <person name="Wawrzyniak I."/>
            <person name="Franchet A."/>
            <person name="Gaspin C."/>
            <person name="Reichstadt M."/>
            <person name="Belser C."/>
            <person name="Labadie K."/>
            <person name="Delbac F."/>
            <person name="Ferrandon D."/>
        </authorList>
    </citation>
    <scope>NUCLEOTIDE SEQUENCE [LARGE SCALE GENOMIC DNA]</scope>
    <source>
        <strain evidence="5 6">Franzen</strain>
    </source>
</reference>
<evidence type="ECO:0000313" key="6">
    <source>
        <dbReference type="Proteomes" id="UP000282876"/>
    </source>
</evidence>
<evidence type="ECO:0000256" key="3">
    <source>
        <dbReference type="ARBA" id="ARBA00022837"/>
    </source>
</evidence>
<dbReference type="InterPro" id="IPR002048">
    <property type="entry name" value="EF_hand_dom"/>
</dbReference>
<dbReference type="EMBL" id="RCSS01000398">
    <property type="protein sequence ID" value="RVD91830.1"/>
    <property type="molecule type" value="Genomic_DNA"/>
</dbReference>